<dbReference type="Proteomes" id="UP000309550">
    <property type="component" value="Unassembled WGS sequence"/>
</dbReference>
<name>A0A5S3PCZ9_9RHOB</name>
<accession>A0A5S3PCZ9</accession>
<dbReference type="AlphaFoldDB" id="A0A5S3PCZ9"/>
<comment type="caution">
    <text evidence="1">The sequence shown here is derived from an EMBL/GenBank/DDBJ whole genome shotgun (WGS) entry which is preliminary data.</text>
</comment>
<proteinExistence type="predicted"/>
<reference evidence="1 2" key="1">
    <citation type="submission" date="2019-05" db="EMBL/GenBank/DDBJ databases">
        <title>Sulfitobacter sabulilitoris sp. nov., isolated from a marine sand.</title>
        <authorList>
            <person name="Yoon J.-H."/>
        </authorList>
    </citation>
    <scope>NUCLEOTIDE SEQUENCE [LARGE SCALE GENOMIC DNA]</scope>
    <source>
        <strain evidence="1 2">HSMS-29</strain>
    </source>
</reference>
<dbReference type="EMBL" id="VANS01000003">
    <property type="protein sequence ID" value="TMM51638.1"/>
    <property type="molecule type" value="Genomic_DNA"/>
</dbReference>
<dbReference type="OrthoDB" id="7652021at2"/>
<keyword evidence="2" id="KW-1185">Reference proteome</keyword>
<evidence type="ECO:0000313" key="2">
    <source>
        <dbReference type="Proteomes" id="UP000309550"/>
    </source>
</evidence>
<evidence type="ECO:0000313" key="1">
    <source>
        <dbReference type="EMBL" id="TMM51638.1"/>
    </source>
</evidence>
<dbReference type="RefSeq" id="WP_138662713.1">
    <property type="nucleotide sequence ID" value="NZ_VANS01000003.1"/>
</dbReference>
<sequence length="114" mass="13012">MSLQPEFPGLFSHRQGAEAVEPALPPTHKQMLYARQLALRTGDAMPGATDRAALSKWIEAHRPKVPEGRFTSYPSSRQVAFAERIARIKRRDIPRECFQDKTLMARWIDGNKPR</sequence>
<gene>
    <name evidence="1" type="ORF">FDT80_12830</name>
</gene>
<organism evidence="1 2">
    <name type="scientific">Sulfitobacter sabulilitoris</name>
    <dbReference type="NCBI Taxonomy" id="2562655"/>
    <lineage>
        <taxon>Bacteria</taxon>
        <taxon>Pseudomonadati</taxon>
        <taxon>Pseudomonadota</taxon>
        <taxon>Alphaproteobacteria</taxon>
        <taxon>Rhodobacterales</taxon>
        <taxon>Roseobacteraceae</taxon>
        <taxon>Sulfitobacter</taxon>
    </lineage>
</organism>
<protein>
    <submittedName>
        <fullName evidence="1">Uncharacterized protein</fullName>
    </submittedName>
</protein>